<feature type="compositionally biased region" description="Basic and acidic residues" evidence="1">
    <location>
        <begin position="510"/>
        <end position="532"/>
    </location>
</feature>
<proteinExistence type="predicted"/>
<gene>
    <name evidence="2" type="ORF">MAR_035616</name>
</gene>
<evidence type="ECO:0000256" key="1">
    <source>
        <dbReference type="SAM" id="MobiDB-lite"/>
    </source>
</evidence>
<feature type="compositionally biased region" description="Basic and acidic residues" evidence="1">
    <location>
        <begin position="641"/>
        <end position="654"/>
    </location>
</feature>
<name>A0ABY7EMU3_MYAAR</name>
<feature type="compositionally biased region" description="Basic and acidic residues" evidence="1">
    <location>
        <begin position="361"/>
        <end position="381"/>
    </location>
</feature>
<keyword evidence="3" id="KW-1185">Reference proteome</keyword>
<accession>A0ABY7EMU3</accession>
<dbReference type="SUPFAM" id="SSF63829">
    <property type="entry name" value="Calcium-dependent phosphotriesterase"/>
    <property type="match status" value="1"/>
</dbReference>
<feature type="compositionally biased region" description="Basic and acidic residues" evidence="1">
    <location>
        <begin position="261"/>
        <end position="287"/>
    </location>
</feature>
<evidence type="ECO:0000313" key="3">
    <source>
        <dbReference type="Proteomes" id="UP001164746"/>
    </source>
</evidence>
<feature type="compositionally biased region" description="Low complexity" evidence="1">
    <location>
        <begin position="534"/>
        <end position="549"/>
    </location>
</feature>
<reference evidence="2" key="1">
    <citation type="submission" date="2022-11" db="EMBL/GenBank/DDBJ databases">
        <title>Centuries of genome instability and evolution in soft-shell clam transmissible cancer (bioRxiv).</title>
        <authorList>
            <person name="Hart S.F.M."/>
            <person name="Yonemitsu M.A."/>
            <person name="Giersch R.M."/>
            <person name="Beal B.F."/>
            <person name="Arriagada G."/>
            <person name="Davis B.W."/>
            <person name="Ostrander E.A."/>
            <person name="Goff S.P."/>
            <person name="Metzger M.J."/>
        </authorList>
    </citation>
    <scope>NUCLEOTIDE SEQUENCE</scope>
    <source>
        <strain evidence="2">MELC-2E11</strain>
        <tissue evidence="2">Siphon/mantle</tissue>
    </source>
</reference>
<feature type="compositionally biased region" description="Polar residues" evidence="1">
    <location>
        <begin position="18"/>
        <end position="30"/>
    </location>
</feature>
<dbReference type="EMBL" id="CP111018">
    <property type="protein sequence ID" value="WAR10540.1"/>
    <property type="molecule type" value="Genomic_DNA"/>
</dbReference>
<evidence type="ECO:0000313" key="2">
    <source>
        <dbReference type="EMBL" id="WAR10540.1"/>
    </source>
</evidence>
<feature type="compositionally biased region" description="Polar residues" evidence="1">
    <location>
        <begin position="157"/>
        <end position="179"/>
    </location>
</feature>
<feature type="compositionally biased region" description="Basic and acidic residues" evidence="1">
    <location>
        <begin position="114"/>
        <end position="136"/>
    </location>
</feature>
<dbReference type="Proteomes" id="UP001164746">
    <property type="component" value="Chromosome 7"/>
</dbReference>
<feature type="compositionally biased region" description="Low complexity" evidence="1">
    <location>
        <begin position="388"/>
        <end position="397"/>
    </location>
</feature>
<dbReference type="CDD" id="cd19757">
    <property type="entry name" value="Bbox1"/>
    <property type="match status" value="1"/>
</dbReference>
<feature type="region of interest" description="Disordered" evidence="1">
    <location>
        <begin position="1"/>
        <end position="37"/>
    </location>
</feature>
<feature type="region of interest" description="Disordered" evidence="1">
    <location>
        <begin position="785"/>
        <end position="809"/>
    </location>
</feature>
<feature type="compositionally biased region" description="Basic and acidic residues" evidence="1">
    <location>
        <begin position="324"/>
        <end position="352"/>
    </location>
</feature>
<feature type="region of interest" description="Disordered" evidence="1">
    <location>
        <begin position="625"/>
        <end position="656"/>
    </location>
</feature>
<protein>
    <submittedName>
        <fullName evidence="2">Uncharacterized protein</fullName>
    </submittedName>
</protein>
<feature type="region of interest" description="Disordered" evidence="1">
    <location>
        <begin position="510"/>
        <end position="565"/>
    </location>
</feature>
<feature type="compositionally biased region" description="Polar residues" evidence="1">
    <location>
        <begin position="187"/>
        <end position="210"/>
    </location>
</feature>
<feature type="region of interest" description="Disordered" evidence="1">
    <location>
        <begin position="68"/>
        <end position="397"/>
    </location>
</feature>
<organism evidence="2 3">
    <name type="scientific">Mya arenaria</name>
    <name type="common">Soft-shell clam</name>
    <dbReference type="NCBI Taxonomy" id="6604"/>
    <lineage>
        <taxon>Eukaryota</taxon>
        <taxon>Metazoa</taxon>
        <taxon>Spiralia</taxon>
        <taxon>Lophotrochozoa</taxon>
        <taxon>Mollusca</taxon>
        <taxon>Bivalvia</taxon>
        <taxon>Autobranchia</taxon>
        <taxon>Heteroconchia</taxon>
        <taxon>Euheterodonta</taxon>
        <taxon>Imparidentia</taxon>
        <taxon>Neoheterodontei</taxon>
        <taxon>Myida</taxon>
        <taxon>Myoidea</taxon>
        <taxon>Myidae</taxon>
        <taxon>Mya</taxon>
    </lineage>
</organism>
<sequence>MESSYLGEQYDKNDSFFKTKTSLQSNGTIRSNKDKESGNISEITAEVNVTKMNGASDGEELGRQLPVTMTASSDKAGKLLSPPLLPSPGGHTLQRLEPEGSDAPTESGPGVKGEFNRAQHETVEHYAESHRPEDAPSKQSTRVSLVATLRETPPPTENTRMSDGSEQNTGSPTRPSSDSTKVEQESRANMSHLTSKQRPPSRTSYNLLDSQSEEQGPEGDAQSAVQVEISSPKPMGESQESVQHIENSKIDSPDALIVPENRTRTSPEGLDHSSDEKGSGGKYKSADDELNPYFTGRLPTLLLREQTIQPANEKFSHGRANQDSTRELNTAKEKSQETRREQTSADKDDKDALTYSPTNKQDTHTPKTETRNAKTEHDTKNVTDATPSSNSSAIPMSSREVQDILNEIKSDSHKYALVKEKPLTPRNNKEKEGTGLSVIHSVAEENGVNLDAEENRRGQYEGSRMTLSDIDAVTSKVVGTTHVKDRQSYFDNLPQVKNIDSYVAANKLPRENSEVRVETTNERSKETHDVNQYERNTTENTEGRTSTKTPDSHGSTAGGSDYRKDMLPQIEKSTQLAEVDEKPPLRDSEEVALRDIIASAKRAIDQGHESEEETDDTLTELATTDASRISVHGSHVSQVERASRGGRQERRESEVSTTVDEGALICSNCMRADSNVHSSGFCGVCKKYLCSTCITVHTMDSKTSHHEILACYCKNELGINKYVKATAYCSDCVAFLCSKCSLDHVGKRIYKRHRVIQSSFVMKPHNKKTSSMQFLNNIQDHFEHELAKRTSRSDKSRKEKQRKSMIEKQRSNPYKVAYSNVLPSLYPGPNKALGASYANNPNWPQTSIPSLPYLVQPGPLRQRLLDNPYITQHRPLGYAGGKEINDTLQDVKLKQMKSRYGVREIAQVFKLHGGSRPISRLSMTPAGTMKSFTTHGRTEGGVTVNIYPEPTLMHAEYLNEKNLSIPFPSGEKPVEISAMVILMNGHLVVFDKNNNNIKIYNKTFRCKAALQFHNRIVDIAASNLCPTDIYTATPRHMYEISSIKGLELTKKFNVGVRRIEGLACWKYGLVVISKQTEITWELRLFDYRGNVKSKLEVLNPFTSDIAANKLYHVTTSRGGKYLSISDAKNGCVITIDLLGRKIAAETNLKQSSNDATLEELQEETDASSNTADNKNVDVTPTYLTSDSNDNVYVSCDGRVLQVSRRGDLVGTVIDVPGEGRSNGSIVFNRSKKRLYVQTGTDSIIVYKIHA</sequence>